<keyword evidence="4" id="KW-0630">Potassium</keyword>
<dbReference type="RefSeq" id="WP_170834755.1">
    <property type="nucleotide sequence ID" value="NZ_FOHU01000007.1"/>
</dbReference>
<dbReference type="InterPro" id="IPR036291">
    <property type="entry name" value="NAD(P)-bd_dom_sf"/>
</dbReference>
<protein>
    <recommendedName>
        <fullName evidence="1">Trk system potassium uptake protein TrkA</fullName>
    </recommendedName>
</protein>
<evidence type="ECO:0000313" key="9">
    <source>
        <dbReference type="EMBL" id="SET26963.1"/>
    </source>
</evidence>
<dbReference type="InterPro" id="IPR003148">
    <property type="entry name" value="RCK_N"/>
</dbReference>
<dbReference type="Pfam" id="PF02080">
    <property type="entry name" value="TrkA_C"/>
    <property type="match status" value="2"/>
</dbReference>
<name>A0A1I0D499_9FIRM</name>
<evidence type="ECO:0000313" key="10">
    <source>
        <dbReference type="Proteomes" id="UP000199568"/>
    </source>
</evidence>
<dbReference type="STRING" id="426128.SAMN05660297_01854"/>
<proteinExistence type="predicted"/>
<feature type="domain" description="RCK C-terminal" evidence="8">
    <location>
        <begin position="140"/>
        <end position="221"/>
    </location>
</feature>
<dbReference type="NCBIfam" id="NF007032">
    <property type="entry name" value="PRK09496.1-4"/>
    <property type="match status" value="1"/>
</dbReference>
<dbReference type="NCBIfam" id="NF007031">
    <property type="entry name" value="PRK09496.1-2"/>
    <property type="match status" value="1"/>
</dbReference>
<dbReference type="PROSITE" id="PS51202">
    <property type="entry name" value="RCK_C"/>
    <property type="match status" value="2"/>
</dbReference>
<keyword evidence="5" id="KW-0520">NAD</keyword>
<dbReference type="Gene3D" id="3.30.70.1450">
    <property type="entry name" value="Regulator of K+ conductance, C-terminal domain"/>
    <property type="match status" value="2"/>
</dbReference>
<evidence type="ECO:0000256" key="5">
    <source>
        <dbReference type="ARBA" id="ARBA00023027"/>
    </source>
</evidence>
<keyword evidence="2" id="KW-0813">Transport</keyword>
<keyword evidence="6" id="KW-0406">Ion transport</keyword>
<keyword evidence="10" id="KW-1185">Reference proteome</keyword>
<dbReference type="PROSITE" id="PS51201">
    <property type="entry name" value="RCK_N"/>
    <property type="match status" value="2"/>
</dbReference>
<dbReference type="SUPFAM" id="SSF51735">
    <property type="entry name" value="NAD(P)-binding Rossmann-fold domains"/>
    <property type="match status" value="2"/>
</dbReference>
<feature type="domain" description="RCK C-terminal" evidence="8">
    <location>
        <begin position="365"/>
        <end position="446"/>
    </location>
</feature>
<reference evidence="9 10" key="1">
    <citation type="submission" date="2016-10" db="EMBL/GenBank/DDBJ databases">
        <authorList>
            <person name="de Groot N.N."/>
        </authorList>
    </citation>
    <scope>NUCLEOTIDE SEQUENCE [LARGE SCALE GENOMIC DNA]</scope>
    <source>
        <strain evidence="9 10">DSM 18979</strain>
    </source>
</reference>
<evidence type="ECO:0000256" key="2">
    <source>
        <dbReference type="ARBA" id="ARBA00022448"/>
    </source>
</evidence>
<dbReference type="Pfam" id="PF02254">
    <property type="entry name" value="TrkA_N"/>
    <property type="match status" value="2"/>
</dbReference>
<dbReference type="InterPro" id="IPR050721">
    <property type="entry name" value="Trk_Ktr_HKT_K-transport"/>
</dbReference>
<dbReference type="NCBIfam" id="NF007034">
    <property type="entry name" value="PRK09496.2-1"/>
    <property type="match status" value="1"/>
</dbReference>
<dbReference type="Gene3D" id="3.40.50.720">
    <property type="entry name" value="NAD(P)-binding Rossmann-like Domain"/>
    <property type="match status" value="2"/>
</dbReference>
<evidence type="ECO:0000256" key="1">
    <source>
        <dbReference type="ARBA" id="ARBA00017378"/>
    </source>
</evidence>
<dbReference type="InterPro" id="IPR036721">
    <property type="entry name" value="RCK_C_sf"/>
</dbReference>
<feature type="domain" description="RCK N-terminal" evidence="7">
    <location>
        <begin position="1"/>
        <end position="120"/>
    </location>
</feature>
<evidence type="ECO:0000256" key="4">
    <source>
        <dbReference type="ARBA" id="ARBA00022958"/>
    </source>
</evidence>
<sequence length="468" mass="51345">MRLIIVGGGKLGYKLAESLSQEENDVIVIDIDSQVLQRINDHLDVLTIKANGAQLQTLEQLHIEKCDLIIAVTGSDETNVLVSVIAKKLGCKKVIARIRNPEYANQVEFIKENMEIDYIVNPELSMAREVAKYLLKGQALYMENFAKGKVGMVDFRVQNLTGIDGKKIKELDMAGPVLIVAICRNGEMIIPHGDTEILATDTIYLMGQKEGINNFSKVYGAPIDMRAVKKVLILGGGKAGYYLANKLTYNGVDIKIIEQDKERCKYLAENLKSGLVIHGDGTDINLLMEENIADMDALVSLTGLDEENLLITLLAKQYGVNKVIAKVSRSNYIPIIEQLGIDVAINPILITASEILRFIQGGRVVSISLLLGGKAEVLEIIARKESKIVGKKLANLGLPKGIIIGSILHEDKVIIPDGESIIHPGDRVIVFCLQSEVLALNKYFYRPQGGLLNELRNSFKGTGKSTAI</sequence>
<dbReference type="NCBIfam" id="NF007039">
    <property type="entry name" value="PRK09496.3-2"/>
    <property type="match status" value="1"/>
</dbReference>
<dbReference type="InterPro" id="IPR006037">
    <property type="entry name" value="RCK_C"/>
</dbReference>
<evidence type="ECO:0000259" key="7">
    <source>
        <dbReference type="PROSITE" id="PS51201"/>
    </source>
</evidence>
<dbReference type="PANTHER" id="PTHR43833:SF5">
    <property type="entry name" value="TRK SYSTEM POTASSIUM UPTAKE PROTEIN TRKA"/>
    <property type="match status" value="1"/>
</dbReference>
<evidence type="ECO:0000256" key="3">
    <source>
        <dbReference type="ARBA" id="ARBA00022538"/>
    </source>
</evidence>
<dbReference type="InterPro" id="IPR006036">
    <property type="entry name" value="K_uptake_TrkA"/>
</dbReference>
<dbReference type="Proteomes" id="UP000199568">
    <property type="component" value="Unassembled WGS sequence"/>
</dbReference>
<dbReference type="PANTHER" id="PTHR43833">
    <property type="entry name" value="POTASSIUM CHANNEL PROTEIN 2-RELATED-RELATED"/>
    <property type="match status" value="1"/>
</dbReference>
<dbReference type="AlphaFoldDB" id="A0A1I0D499"/>
<feature type="domain" description="RCK N-terminal" evidence="7">
    <location>
        <begin position="228"/>
        <end position="345"/>
    </location>
</feature>
<dbReference type="SUPFAM" id="SSF116726">
    <property type="entry name" value="TrkA C-terminal domain-like"/>
    <property type="match status" value="2"/>
</dbReference>
<organism evidence="9 10">
    <name type="scientific">Natronincola peptidivorans</name>
    <dbReference type="NCBI Taxonomy" id="426128"/>
    <lineage>
        <taxon>Bacteria</taxon>
        <taxon>Bacillati</taxon>
        <taxon>Bacillota</taxon>
        <taxon>Clostridia</taxon>
        <taxon>Peptostreptococcales</taxon>
        <taxon>Natronincolaceae</taxon>
        <taxon>Natronincola</taxon>
    </lineage>
</organism>
<evidence type="ECO:0000256" key="6">
    <source>
        <dbReference type="ARBA" id="ARBA00023065"/>
    </source>
</evidence>
<dbReference type="GO" id="GO:0015079">
    <property type="term" value="F:potassium ion transmembrane transporter activity"/>
    <property type="evidence" value="ECO:0007669"/>
    <property type="project" value="InterPro"/>
</dbReference>
<accession>A0A1I0D499</accession>
<dbReference type="GO" id="GO:0005886">
    <property type="term" value="C:plasma membrane"/>
    <property type="evidence" value="ECO:0007669"/>
    <property type="project" value="InterPro"/>
</dbReference>
<keyword evidence="3" id="KW-0633">Potassium transport</keyword>
<gene>
    <name evidence="9" type="ORF">SAMN05660297_01854</name>
</gene>
<dbReference type="EMBL" id="FOHU01000007">
    <property type="protein sequence ID" value="SET26963.1"/>
    <property type="molecule type" value="Genomic_DNA"/>
</dbReference>
<dbReference type="NCBIfam" id="NF007041">
    <property type="entry name" value="PRK09496.3-4"/>
    <property type="match status" value="1"/>
</dbReference>
<evidence type="ECO:0000259" key="8">
    <source>
        <dbReference type="PROSITE" id="PS51202"/>
    </source>
</evidence>
<dbReference type="NCBIfam" id="NF007033">
    <property type="entry name" value="PRK09496.1-5"/>
    <property type="match status" value="1"/>
</dbReference>
<dbReference type="PRINTS" id="PR00335">
    <property type="entry name" value="KUPTAKETRKA"/>
</dbReference>